<dbReference type="VEuPathDB" id="VectorBase:FBgn0063923"/>
<reference evidence="4" key="14">
    <citation type="submission" date="2022-11" db="EMBL/GenBank/DDBJ databases">
        <title>Drosophila melanogaster release 4 sequence.</title>
        <authorList>
            <consortium name="Berkeley Drosophila Genome Project"/>
            <person name="Celniker S."/>
            <person name="Carlson J."/>
            <person name="Wan K."/>
            <person name="Pfeiffer B."/>
            <person name="Frise E."/>
            <person name="George R."/>
            <person name="Hoskins R."/>
            <person name="Stapleton M."/>
            <person name="Pacleb J."/>
            <person name="Park S."/>
            <person name="Svirskas R."/>
            <person name="Smith E."/>
            <person name="Yu C."/>
            <person name="Rubin G."/>
        </authorList>
    </citation>
    <scope>NUCLEOTIDE SEQUENCE</scope>
</reference>
<dbReference type="eggNOG" id="ENOG502SC6S">
    <property type="taxonomic scope" value="Eukaryota"/>
</dbReference>
<reference evidence="4" key="15">
    <citation type="submission" date="2022-11" db="EMBL/GenBank/DDBJ databases">
        <authorList>
            <consortium name="FlyBase"/>
        </authorList>
    </citation>
    <scope>NUCLEOTIDE SEQUENCE</scope>
</reference>
<dbReference type="Bgee" id="FBgn0063923">
    <property type="expression patterns" value="Expressed in visual pigment cell (sensu Nematoda and Protostomia) in testis and 72 other cell types or tissues"/>
</dbReference>
<evidence type="ECO:0000313" key="4">
    <source>
        <dbReference type="EMBL" id="AAN11428.1"/>
    </source>
</evidence>
<dbReference type="PROSITE" id="PS51465">
    <property type="entry name" value="KAZAL_2"/>
    <property type="match status" value="1"/>
</dbReference>
<dbReference type="SUPFAM" id="SSF100895">
    <property type="entry name" value="Kazal-type serine protease inhibitors"/>
    <property type="match status" value="1"/>
</dbReference>
<name>O97042_DROME</name>
<feature type="signal peptide" evidence="2">
    <location>
        <begin position="1"/>
        <end position="21"/>
    </location>
</feature>
<feature type="region of interest" description="Disordered" evidence="1">
    <location>
        <begin position="29"/>
        <end position="57"/>
    </location>
</feature>
<dbReference type="CTD" id="3772691"/>
<evidence type="ECO:0000256" key="1">
    <source>
        <dbReference type="SAM" id="MobiDB-lite"/>
    </source>
</evidence>
<dbReference type="CDD" id="cd00104">
    <property type="entry name" value="KAZAL_FS"/>
    <property type="match status" value="1"/>
</dbReference>
<dbReference type="FunCoup" id="O97042">
    <property type="interactions" value="1"/>
</dbReference>
<dbReference type="Proteomes" id="UP000000803">
    <property type="component" value="Chromosome 3L"/>
</dbReference>
<evidence type="ECO:0000313" key="7">
    <source>
        <dbReference type="Proteomes" id="UP000000803"/>
    </source>
</evidence>
<dbReference type="GeneID" id="3772691"/>
<dbReference type="GO" id="GO:0004867">
    <property type="term" value="F:serine-type endopeptidase inhibitor activity"/>
    <property type="evidence" value="ECO:0007669"/>
    <property type="project" value="InterPro"/>
</dbReference>
<feature type="domain" description="Kazal-like" evidence="3">
    <location>
        <begin position="61"/>
        <end position="110"/>
    </location>
</feature>
<dbReference type="UCSC" id="CG1220-RH">
    <property type="organism name" value="d. melanogaster"/>
</dbReference>
<reference evidence="4 7" key="9">
    <citation type="journal article" date="2007" name="Science">
        <title>The Release 5.1 annotation of Drosophila melanogaster heterochromatin.</title>
        <authorList>
            <person name="Smith C.D."/>
            <person name="Shu S."/>
            <person name="Mungall C.J."/>
            <person name="Karpen G.H."/>
        </authorList>
    </citation>
    <scope>NUCLEOTIDE SEQUENCE [LARGE SCALE GENOMIC DNA]</scope>
    <source>
        <strain evidence="7">Berkeley</strain>
    </source>
</reference>
<protein>
    <submittedName>
        <fullName evidence="5">KAZ1-type serine protease inhibitor-like protein type epsilon</fullName>
    </submittedName>
    <submittedName>
        <fullName evidence="4">Kaz1-ORFB, isoform H</fullName>
    </submittedName>
</protein>
<dbReference type="DNASU" id="3772691"/>
<dbReference type="OrthoDB" id="6513408at2759"/>
<organism evidence="5">
    <name type="scientific">Drosophila melanogaster</name>
    <name type="common">Fruit fly</name>
    <dbReference type="NCBI Taxonomy" id="7227"/>
    <lineage>
        <taxon>Eukaryota</taxon>
        <taxon>Metazoa</taxon>
        <taxon>Ecdysozoa</taxon>
        <taxon>Arthropoda</taxon>
        <taxon>Hexapoda</taxon>
        <taxon>Insecta</taxon>
        <taxon>Pterygota</taxon>
        <taxon>Neoptera</taxon>
        <taxon>Endopterygota</taxon>
        <taxon>Diptera</taxon>
        <taxon>Brachycera</taxon>
        <taxon>Muscomorpha</taxon>
        <taxon>Ephydroidea</taxon>
        <taxon>Drosophilidae</taxon>
        <taxon>Drosophila</taxon>
        <taxon>Sophophora</taxon>
    </lineage>
</organism>
<dbReference type="KEGG" id="dme:Dmel_CG1220"/>
<dbReference type="ExpressionAtlas" id="O97042">
    <property type="expression patterns" value="baseline and differential"/>
</dbReference>
<accession>O97042</accession>
<dbReference type="SMR" id="O97042"/>
<dbReference type="InterPro" id="IPR039932">
    <property type="entry name" value="Spink4-like"/>
</dbReference>
<dbReference type="PANTHER" id="PTHR21179">
    <property type="entry name" value="SERINE-TYPE ENDOPEPTIDASE INHIBITOR"/>
    <property type="match status" value="1"/>
</dbReference>
<dbReference type="PANTHER" id="PTHR21179:SF1">
    <property type="entry name" value="KAZ1-TYPE SERINE PROTEASE INHIBITOR-LIKE PROTEIN TYPE EPSILON-RELATED"/>
    <property type="match status" value="1"/>
</dbReference>
<reference evidence="4 7" key="7">
    <citation type="journal article" date="2005" name="PLoS Comput. Biol.">
        <title>Combined evidence annotation of transposable elements in genome sequences.</title>
        <authorList>
            <person name="Quesneville H."/>
            <person name="Bergman C.M."/>
            <person name="Andrieu O."/>
            <person name="Autard D."/>
            <person name="Nouaud D."/>
            <person name="Ashburner M."/>
            <person name="Anxolabehere D."/>
        </authorList>
    </citation>
    <scope>NUCLEOTIDE SEQUENCE [LARGE SCALE GENOMIC DNA]</scope>
    <source>
        <strain evidence="7">Berkeley</strain>
    </source>
</reference>
<dbReference type="GO" id="GO:0005576">
    <property type="term" value="C:extracellular region"/>
    <property type="evidence" value="ECO:0000314"/>
    <property type="project" value="FlyBase"/>
</dbReference>
<dbReference type="AlphaFoldDB" id="O97042"/>
<evidence type="ECO:0000313" key="6">
    <source>
        <dbReference type="FlyBase" id="FBgn0063923"/>
    </source>
</evidence>
<evidence type="ECO:0000259" key="3">
    <source>
        <dbReference type="PROSITE" id="PS51465"/>
    </source>
</evidence>
<dbReference type="AGR" id="FB:FBgn0063923"/>
<reference evidence="4" key="12">
    <citation type="journal article" date="2015" name="G3 (Bethesda)">
        <title>Gene Model Annotations for Drosophila melanogaster: The Rule-Benders.</title>
        <authorList>
            <consortium name="FlyBase Consortium"/>
            <person name="Crosby M.A."/>
            <person name="Gramates L.S."/>
            <person name="Dos Santos G."/>
            <person name="Matthews B.B."/>
            <person name="St Pierre S.E."/>
            <person name="Zhou P."/>
            <person name="Schroeder A.J."/>
            <person name="Falls K."/>
            <person name="Emmert D.B."/>
            <person name="Russo S.M."/>
            <person name="Gelbart W.M."/>
            <person name="null"/>
        </authorList>
    </citation>
    <scope>NUCLEOTIDE SEQUENCE</scope>
</reference>
<reference evidence="7" key="3">
    <citation type="journal article" date="2002" name="Genome Biol.">
        <title>Finishing a whole-genome shotgun: release 3 of the Drosophila melanogaster euchromatic genome sequence.</title>
        <authorList>
            <person name="Celniker S.E."/>
            <person name="Wheeler D.A."/>
            <person name="Kronmiller B."/>
            <person name="Carlson J.W."/>
            <person name="Halpern A."/>
            <person name="Patel S."/>
            <person name="Adams M."/>
            <person name="Champe M."/>
            <person name="Dugan S.P."/>
            <person name="Frise E."/>
            <person name="Hodgson A."/>
            <person name="George R.A."/>
            <person name="Hoskins R.A."/>
            <person name="Laverty T."/>
            <person name="Muzny D.M."/>
            <person name="Nelson C.R."/>
            <person name="Pacleb J.M."/>
            <person name="Park S."/>
            <person name="Pfeiffer B.D."/>
            <person name="Richards S."/>
            <person name="Sodergren E.J."/>
            <person name="Svirskas R."/>
            <person name="Tabor P.E."/>
            <person name="Wan K."/>
            <person name="Stapleton M."/>
            <person name="Sutton G.G."/>
            <person name="Venter C."/>
            <person name="Weinstock G."/>
            <person name="Scherer S.E."/>
            <person name="Myers E.W."/>
            <person name="Gibbs R.A."/>
            <person name="Rubin G.M."/>
        </authorList>
    </citation>
    <scope>NUCLEOTIDE SEQUENCE [LARGE SCALE GENOMIC DNA]</scope>
    <source>
        <strain evidence="7">Berkeley</strain>
    </source>
</reference>
<reference evidence="7" key="4">
    <citation type="journal article" date="2002" name="Genome Biol.">
        <title>Annotation of the Drosophila melanogaster euchromatic genome: a systematic review.</title>
        <authorList>
            <person name="Misra S."/>
            <person name="Crosby M.A."/>
            <person name="Mungall C.J."/>
            <person name="Matthews B.B."/>
            <person name="Campbell K.S."/>
            <person name="Hradecky P."/>
            <person name="Huang Y."/>
            <person name="Kaminker J.S."/>
            <person name="Millburn G.H."/>
            <person name="Prochnik S.E."/>
            <person name="Smith C.D."/>
            <person name="Tupy J.L."/>
            <person name="Whitfied E.J."/>
            <person name="Bayraktaroglu L."/>
            <person name="Berman B.P."/>
            <person name="Bettencourt B.R."/>
            <person name="Celniker S.E."/>
            <person name="de Grey A.D."/>
            <person name="Drysdale R.A."/>
            <person name="Harris N.L."/>
            <person name="Richter J."/>
            <person name="Russo S."/>
            <person name="Schroeder A.J."/>
            <person name="Shu S.Q."/>
            <person name="Stapleton M."/>
            <person name="Yamada C."/>
            <person name="Ashburner M."/>
            <person name="Gelbart W.M."/>
            <person name="Rubin G.M."/>
            <person name="Lewis S.E."/>
        </authorList>
    </citation>
    <scope>GENOME REANNOTATION</scope>
    <source>
        <strain evidence="7">Berkeley</strain>
    </source>
</reference>
<dbReference type="Gene3D" id="3.30.60.30">
    <property type="match status" value="1"/>
</dbReference>
<dbReference type="BioGRID-ORCS" id="3772691">
    <property type="hits" value="0 hits in 1 CRISPR screen"/>
</dbReference>
<dbReference type="Pfam" id="PF00050">
    <property type="entry name" value="Kazal_1"/>
    <property type="match status" value="1"/>
</dbReference>
<evidence type="ECO:0000256" key="2">
    <source>
        <dbReference type="SAM" id="SignalP"/>
    </source>
</evidence>
<sequence>MDWIKIFVSGLALLLIGMAQCYPQFDSENPWLRPRQPTEPTISPNAGGSTPANAAPPTTQSPRYFACFHSCPATSEYNPICGSDNVNYYNENKFNCALNCGLSEYIGCVPPQIPF</sequence>
<reference evidence="4 7" key="6">
    <citation type="journal article" date="2002" name="Genome Biol.">
        <title>Heterochromatic sequences in a Drosophila whole-genome shotgun assembly.</title>
        <authorList>
            <person name="Hoskins R.A."/>
            <person name="Smith C.D."/>
            <person name="Carlson J.W."/>
            <person name="Carvalho A.B."/>
            <person name="Halpern A."/>
            <person name="Kaminker J.S."/>
            <person name="Kennedy C."/>
            <person name="Mungall C.J."/>
            <person name="Sullivan B.A."/>
            <person name="Sutton G.G."/>
            <person name="Yasuhara J.C."/>
            <person name="Wakimoto B.T."/>
            <person name="Myers E.W."/>
            <person name="Celniker S.E."/>
            <person name="Rubin G.M."/>
            <person name="Karpen G.H."/>
        </authorList>
    </citation>
    <scope>NUCLEOTIDE SEQUENCE [LARGE SCALE GENOMIC DNA]</scope>
    <source>
        <strain evidence="7">Berkeley</strain>
    </source>
</reference>
<proteinExistence type="evidence at transcript level"/>
<dbReference type="STRING" id="7227.FBpp0099600"/>
<reference evidence="7" key="5">
    <citation type="journal article" date="2002" name="Genome Biol.">
        <title>The transposable elements of the Drosophila melanogaster euchromatin: a genomics perspective.</title>
        <authorList>
            <person name="Kaminker J.S."/>
            <person name="Bergman C.M."/>
            <person name="Kronmiller B."/>
            <person name="Carlson J."/>
            <person name="Svirskas R."/>
            <person name="Patel S."/>
            <person name="Frise E."/>
            <person name="Wheeler D.A."/>
            <person name="Lewis S.E."/>
            <person name="Rubin G.M."/>
            <person name="Ashburner M."/>
            <person name="Celniker S.E."/>
        </authorList>
    </citation>
    <scope>NUCLEOTIDE SEQUENCE [LARGE SCALE GENOMIC DNA]</scope>
    <source>
        <strain evidence="7">Berkeley</strain>
    </source>
</reference>
<reference evidence="4" key="11">
    <citation type="journal article" date="2015" name="G3 (Bethesda)">
        <title>Gene Model Annotations for Drosophila melanogaster: Impact of High-Throughput Data.</title>
        <authorList>
            <consortium name="FlyBase Consortium"/>
            <person name="Matthews B.B."/>
            <person name="Dos Santos G."/>
            <person name="Crosby M.A."/>
            <person name="Emmert D.B."/>
            <person name="St Pierre S.E."/>
            <person name="Gramates L.S."/>
            <person name="Zhou P."/>
            <person name="Schroeder A.J."/>
            <person name="Falls K."/>
            <person name="Strelets V."/>
            <person name="Russo S.M."/>
            <person name="Gelbart W.M."/>
            <person name="null"/>
        </authorList>
    </citation>
    <scope>NUCLEOTIDE SEQUENCE</scope>
</reference>
<keyword evidence="7" id="KW-1185">Reference proteome</keyword>
<reference evidence="4" key="13">
    <citation type="journal article" date="2015" name="Genome Res.">
        <title>The Release 6 reference sequence of the Drosophila melanogaster genome.</title>
        <authorList>
            <person name="Hoskins R.A."/>
            <person name="Carlson J.W."/>
            <person name="Wan K.H."/>
            <person name="Park S."/>
            <person name="Mendez I."/>
            <person name="Galle S.E."/>
            <person name="Booth B.W."/>
            <person name="Pfeiffer B.D."/>
            <person name="George R.A."/>
            <person name="Svirskas R."/>
            <person name="Krzywinski M."/>
            <person name="Schein J."/>
            <person name="Accardo M.C."/>
            <person name="Damia E."/>
            <person name="Messina G."/>
            <person name="Mendez-Lago M."/>
            <person name="de Pablos B."/>
            <person name="Demakova O.V."/>
            <person name="Andreyeva E.N."/>
            <person name="Boldyreva L.V."/>
            <person name="Marra M."/>
            <person name="Carvalho A.B."/>
            <person name="Dimitri P."/>
            <person name="Villasante A."/>
            <person name="Zhimulev I.F."/>
            <person name="Rubin G.M."/>
            <person name="Karpen G.H."/>
            <person name="Celniker S.E."/>
        </authorList>
    </citation>
    <scope>NUCLEOTIDE SEQUENCE</scope>
</reference>
<dbReference type="RefSeq" id="NP_001027091.1">
    <property type="nucleotide sequence ID" value="NM_001031920.3"/>
</dbReference>
<reference evidence="4" key="8">
    <citation type="submission" date="2006-08" db="EMBL/GenBank/DDBJ databases">
        <authorList>
            <person name="Celniker S."/>
            <person name="Carlson J."/>
            <person name="Wan K."/>
            <person name="Frise E."/>
            <person name="Hoskins R."/>
            <person name="Park S."/>
            <person name="Svirskas R."/>
            <person name="Rubin G."/>
        </authorList>
    </citation>
    <scope>NUCLEOTIDE SEQUENCE</scope>
</reference>
<dbReference type="FlyBase" id="FBgn0063923">
    <property type="gene designation" value="Kaz1-ORFB"/>
</dbReference>
<dbReference type="EMBL" id="AB017976">
    <property type="protein sequence ID" value="BAA75790.1"/>
    <property type="molecule type" value="mRNA"/>
</dbReference>
<reference evidence="5" key="1">
    <citation type="journal article" date="1999" name="Eur. J. Biochem.">
        <title>A Drosophila gene encoding multiple splice variants of Kazal-type serine protease inhibitor-like proteins with potential destinations of mitochondria, cytosol and the secretory pathway.</title>
        <authorList>
            <person name="Niimi T."/>
            <person name="Yokoyama H."/>
            <person name="Goto A."/>
            <person name="Beck K."/>
            <person name="Kitagawa Y."/>
        </authorList>
    </citation>
    <scope>NUCLEOTIDE SEQUENCE</scope>
</reference>
<reference evidence="4 7" key="2">
    <citation type="journal article" date="2000" name="Science">
        <title>The genome sequence of Drosophila melanogaster.</title>
        <authorList>
            <person name="Adams M.D."/>
            <person name="Celniker S.E."/>
            <person name="Holt R.A."/>
            <person name="Evans C.A."/>
            <person name="Gocayne J.D."/>
            <person name="Amanatides P.G."/>
            <person name="Scherer S.E."/>
            <person name="Li P.W."/>
            <person name="Hoskins R.A."/>
            <person name="Galle R.F."/>
            <person name="George R.A."/>
            <person name="Lewis S.E."/>
            <person name="Richards S."/>
            <person name="Ashburner M."/>
            <person name="Henderson S.N."/>
            <person name="Sutton G.G."/>
            <person name="Wortman J.R."/>
            <person name="Yandell M.D."/>
            <person name="Zhang Q."/>
            <person name="Chen L.X."/>
            <person name="Brandon R.C."/>
            <person name="Rogers Y.H."/>
            <person name="Blazej R.G."/>
            <person name="Champe M."/>
            <person name="Pfeiffer B.D."/>
            <person name="Wan K.H."/>
            <person name="Doyle C."/>
            <person name="Baxter E.G."/>
            <person name="Helt G."/>
            <person name="Nelson C.R."/>
            <person name="Gabor G.L."/>
            <person name="Abril J.F."/>
            <person name="Agbayani A."/>
            <person name="An H.J."/>
            <person name="Andrews-Pfannkoch C."/>
            <person name="Baldwin D."/>
            <person name="Ballew R.M."/>
            <person name="Basu A."/>
            <person name="Baxendale J."/>
            <person name="Bayraktaroglu L."/>
            <person name="Beasley E.M."/>
            <person name="Beeson K.Y."/>
            <person name="Benos P.V."/>
            <person name="Berman B.P."/>
            <person name="Bhandari D."/>
            <person name="Bolshakov S."/>
            <person name="Borkova D."/>
            <person name="Botchan M.R."/>
            <person name="Bouck J."/>
            <person name="Brokstein P."/>
            <person name="Brottier P."/>
            <person name="Burtis K.C."/>
            <person name="Busam D.A."/>
            <person name="Butler H."/>
            <person name="Cadieu E."/>
            <person name="Center A."/>
            <person name="Chandra I."/>
            <person name="Cherry J.M."/>
            <person name="Cawley S."/>
            <person name="Dahlke C."/>
            <person name="Davenport L.B."/>
            <person name="Davies P."/>
            <person name="de Pablos B."/>
            <person name="Delcher A."/>
            <person name="Deng Z."/>
            <person name="Mays A.D."/>
            <person name="Dew I."/>
            <person name="Dietz S.M."/>
            <person name="Dodson K."/>
            <person name="Doup L.E."/>
            <person name="Downes M."/>
            <person name="Dugan-Rocha S."/>
            <person name="Dunkov B.C."/>
            <person name="Dunn P."/>
            <person name="Durbin K.J."/>
            <person name="Evangelista C.C."/>
            <person name="Ferraz C."/>
            <person name="Ferriera S."/>
            <person name="Fleischmann W."/>
            <person name="Fosler C."/>
            <person name="Gabrielian A.E."/>
            <person name="Garg N.S."/>
            <person name="Gelbart W.M."/>
            <person name="Glasser K."/>
            <person name="Glodek A."/>
            <person name="Gong F."/>
            <person name="Gorrell J.H."/>
            <person name="Gu Z."/>
            <person name="Guan P."/>
            <person name="Harris M."/>
            <person name="Harris N.L."/>
            <person name="Harvey D."/>
            <person name="Heiman T.J."/>
            <person name="Hernandez J.R."/>
            <person name="Houck J."/>
            <person name="Hostin D."/>
            <person name="Houston K.A."/>
            <person name="Howland T.J."/>
            <person name="Wei M.H."/>
            <person name="Ibegwam C."/>
            <person name="Jalali M."/>
            <person name="Kalush F."/>
            <person name="Karpen G.H."/>
            <person name="Ke Z."/>
            <person name="Kennison J.A."/>
            <person name="Ketchum K.A."/>
            <person name="Kimmel B.E."/>
            <person name="Kodira C.D."/>
            <person name="Kraft C."/>
            <person name="Kravitz S."/>
            <person name="Kulp D."/>
            <person name="Lai Z."/>
            <person name="Lasko P."/>
            <person name="Lei Y."/>
            <person name="Levitsky A.A."/>
            <person name="Li J."/>
            <person name="Li Z."/>
            <person name="Liang Y."/>
            <person name="Lin X."/>
            <person name="Liu X."/>
            <person name="Mattei B."/>
            <person name="McIntosh T.C."/>
            <person name="McLeod M.P."/>
            <person name="McPherson D."/>
            <person name="Merkulov G."/>
            <person name="Milshina N.V."/>
            <person name="Mobarry C."/>
            <person name="Morris J."/>
            <person name="Moshrefi A."/>
            <person name="Mount S.M."/>
            <person name="Moy M."/>
            <person name="Murphy B."/>
            <person name="Murphy L."/>
            <person name="Muzny D.M."/>
            <person name="Nelson D.L."/>
            <person name="Nelson D.R."/>
            <person name="Nelson K.A."/>
            <person name="Nixon K."/>
            <person name="Nusskern D.R."/>
            <person name="Pacleb J.M."/>
            <person name="Palazzolo M."/>
            <person name="Pittman G.S."/>
            <person name="Pan S."/>
            <person name="Pollard J."/>
            <person name="Puri V."/>
            <person name="Reese M.G."/>
            <person name="Reinert K."/>
            <person name="Remington K."/>
            <person name="Saunders R.D."/>
            <person name="Scheeler F."/>
            <person name="Shen H."/>
            <person name="Shue B.C."/>
            <person name="Siden-Kiamos I."/>
            <person name="Simpson M."/>
            <person name="Skupski M.P."/>
            <person name="Smith T."/>
            <person name="Spier E."/>
            <person name="Spradling A.C."/>
            <person name="Stapleton M."/>
            <person name="Strong R."/>
            <person name="Sun E."/>
            <person name="Svirskas R."/>
            <person name="Tector C."/>
            <person name="Turner R."/>
            <person name="Venter E."/>
            <person name="Wang A.H."/>
            <person name="Wang X."/>
            <person name="Wang Z.Y."/>
            <person name="Wassarman D.A."/>
            <person name="Weinstock G.M."/>
            <person name="Weissenbach J."/>
            <person name="Williams S.M."/>
            <person name="WoodageT"/>
            <person name="Worley K.C."/>
            <person name="Wu D."/>
            <person name="Yang S."/>
            <person name="Yao Q.A."/>
            <person name="Ye J."/>
            <person name="Yeh R.F."/>
            <person name="Zaveri J.S."/>
            <person name="Zhan M."/>
            <person name="Zhang G."/>
            <person name="Zhao Q."/>
            <person name="Zheng L."/>
            <person name="Zheng X.H."/>
            <person name="Zhong F.N."/>
            <person name="Zhong W."/>
            <person name="Zhou X."/>
            <person name="Zhu S."/>
            <person name="Zhu X."/>
            <person name="Smith H.O."/>
            <person name="Gibbs R.A."/>
            <person name="Myers E.W."/>
            <person name="Rubin G.M."/>
            <person name="Venter J.C."/>
        </authorList>
    </citation>
    <scope>NUCLEOTIDE SEQUENCE [LARGE SCALE GENOMIC DNA]</scope>
    <source>
        <strain evidence="7">Berkeley</strain>
    </source>
</reference>
<feature type="compositionally biased region" description="Polar residues" evidence="1">
    <location>
        <begin position="38"/>
        <end position="57"/>
    </location>
</feature>
<keyword evidence="2" id="KW-0732">Signal</keyword>
<dbReference type="EMBL" id="AE014296">
    <property type="protein sequence ID" value="AAN11428.1"/>
    <property type="molecule type" value="Genomic_DNA"/>
</dbReference>
<dbReference type="InterPro" id="IPR036058">
    <property type="entry name" value="Kazal_dom_sf"/>
</dbReference>
<dbReference type="PaxDb" id="7227-FBpp0099600"/>
<evidence type="ECO:0000313" key="5">
    <source>
        <dbReference type="EMBL" id="BAA75790.1"/>
    </source>
</evidence>
<gene>
    <name evidence="4 6" type="primary">Kaz1-ORFB</name>
    <name evidence="4" type="synonym">CG33045</name>
    <name evidence="4" type="synonym">Dmel\CG1220</name>
    <name evidence="4" type="synonym">Kaz1</name>
    <name evidence="5" type="synonym">KAZ1 type E</name>
    <name evidence="4" type="synonym">ORF B</name>
    <name evidence="4" type="synonym">ORF C</name>
    <name evidence="4" type="synonym">ORF D</name>
    <name evidence="4" type="synonym">ORF E</name>
    <name evidence="4 6" type="ORF">CG1220</name>
    <name evidence="4" type="ORF">Dmel_CG1220</name>
</gene>
<dbReference type="InterPro" id="IPR002350">
    <property type="entry name" value="Kazal_dom"/>
</dbReference>
<feature type="chain" id="PRO_5015096839" evidence="2">
    <location>
        <begin position="22"/>
        <end position="115"/>
    </location>
</feature>
<reference evidence="4 7" key="10">
    <citation type="journal article" date="2007" name="Science">
        <title>Sequence finishing and mapping of Drosophila melanogaster heterochromatin.</title>
        <authorList>
            <person name="Hoskins R.A."/>
            <person name="Carlson J.W."/>
            <person name="Kennedy C."/>
            <person name="Acevedo D."/>
            <person name="Evans-Holm M."/>
            <person name="Frise E."/>
            <person name="Wan K.H."/>
            <person name="Park S."/>
            <person name="Mendez-Lago M."/>
            <person name="Rossi F."/>
            <person name="Villasante A."/>
            <person name="Dimitri P."/>
            <person name="Karpen G.H."/>
            <person name="Celniker S.E."/>
        </authorList>
    </citation>
    <scope>NUCLEOTIDE SEQUENCE [LARGE SCALE GENOMIC DNA]</scope>
    <source>
        <strain evidence="7">Berkeley</strain>
    </source>
</reference>